<name>A0AAE1TQ25_9EUCA</name>
<dbReference type="AlphaFoldDB" id="A0AAE1TQ25"/>
<organism evidence="2 3">
    <name type="scientific">Petrolisthes manimaculis</name>
    <dbReference type="NCBI Taxonomy" id="1843537"/>
    <lineage>
        <taxon>Eukaryota</taxon>
        <taxon>Metazoa</taxon>
        <taxon>Ecdysozoa</taxon>
        <taxon>Arthropoda</taxon>
        <taxon>Crustacea</taxon>
        <taxon>Multicrustacea</taxon>
        <taxon>Malacostraca</taxon>
        <taxon>Eumalacostraca</taxon>
        <taxon>Eucarida</taxon>
        <taxon>Decapoda</taxon>
        <taxon>Pleocyemata</taxon>
        <taxon>Anomura</taxon>
        <taxon>Galatheoidea</taxon>
        <taxon>Porcellanidae</taxon>
        <taxon>Petrolisthes</taxon>
    </lineage>
</organism>
<feature type="transmembrane region" description="Helical" evidence="1">
    <location>
        <begin position="57"/>
        <end position="76"/>
    </location>
</feature>
<keyword evidence="1" id="KW-1133">Transmembrane helix</keyword>
<reference evidence="2" key="1">
    <citation type="submission" date="2023-11" db="EMBL/GenBank/DDBJ databases">
        <title>Genome assemblies of two species of porcelain crab, Petrolisthes cinctipes and Petrolisthes manimaculis (Anomura: Porcellanidae).</title>
        <authorList>
            <person name="Angst P."/>
        </authorList>
    </citation>
    <scope>NUCLEOTIDE SEQUENCE</scope>
    <source>
        <strain evidence="2">PB745_02</strain>
        <tissue evidence="2">Gill</tissue>
    </source>
</reference>
<comment type="caution">
    <text evidence="2">The sequence shown here is derived from an EMBL/GenBank/DDBJ whole genome shotgun (WGS) entry which is preliminary data.</text>
</comment>
<keyword evidence="1" id="KW-0472">Membrane</keyword>
<sequence>MNTDNNKCSQEKCDEEKCGISEILLQVSDQLTLTFQAQKRSAVCSPLSNMTVFRLSVYSYILQAVLILNGVHNTSLRHVKKRRKKNDTCLNVKGSYLEKTVKVPNHNMALIKSLVLETSLARNKGECCAVL</sequence>
<keyword evidence="1" id="KW-0812">Transmembrane</keyword>
<evidence type="ECO:0000256" key="1">
    <source>
        <dbReference type="SAM" id="Phobius"/>
    </source>
</evidence>
<dbReference type="Proteomes" id="UP001292094">
    <property type="component" value="Unassembled WGS sequence"/>
</dbReference>
<protein>
    <submittedName>
        <fullName evidence="2">Uncharacterized protein</fullName>
    </submittedName>
</protein>
<gene>
    <name evidence="2" type="ORF">Pmani_034100</name>
</gene>
<evidence type="ECO:0000313" key="3">
    <source>
        <dbReference type="Proteomes" id="UP001292094"/>
    </source>
</evidence>
<evidence type="ECO:0000313" key="2">
    <source>
        <dbReference type="EMBL" id="KAK4293181.1"/>
    </source>
</evidence>
<keyword evidence="3" id="KW-1185">Reference proteome</keyword>
<accession>A0AAE1TQ25</accession>
<dbReference type="EMBL" id="JAWZYT010004617">
    <property type="protein sequence ID" value="KAK4293181.1"/>
    <property type="molecule type" value="Genomic_DNA"/>
</dbReference>
<proteinExistence type="predicted"/>